<accession>A0A926ENV6</accession>
<dbReference type="Pfam" id="PF07561">
    <property type="entry name" value="DUF1540"/>
    <property type="match status" value="1"/>
</dbReference>
<reference evidence="2" key="1">
    <citation type="submission" date="2020-08" db="EMBL/GenBank/DDBJ databases">
        <title>Genome public.</title>
        <authorList>
            <person name="Liu C."/>
            <person name="Sun Q."/>
        </authorList>
    </citation>
    <scope>NUCLEOTIDE SEQUENCE</scope>
    <source>
        <strain evidence="2">NSJ-64</strain>
    </source>
</reference>
<dbReference type="Proteomes" id="UP000623678">
    <property type="component" value="Unassembled WGS sequence"/>
</dbReference>
<dbReference type="EMBL" id="JACRTD010000002">
    <property type="protein sequence ID" value="MBC8584687.1"/>
    <property type="molecule type" value="Genomic_DNA"/>
</dbReference>
<evidence type="ECO:0000313" key="3">
    <source>
        <dbReference type="Proteomes" id="UP000623678"/>
    </source>
</evidence>
<dbReference type="AlphaFoldDB" id="A0A926ENV6"/>
<evidence type="ECO:0000313" key="2">
    <source>
        <dbReference type="EMBL" id="MBC8584687.1"/>
    </source>
</evidence>
<dbReference type="RefSeq" id="WP_262394510.1">
    <property type="nucleotide sequence ID" value="NZ_JACRTD010000002.1"/>
</dbReference>
<gene>
    <name evidence="2" type="ORF">H8705_03745</name>
</gene>
<comment type="caution">
    <text evidence="2">The sequence shown here is derived from an EMBL/GenBank/DDBJ whole genome shotgun (WGS) entry which is preliminary data.</text>
</comment>
<feature type="domain" description="DUF1540" evidence="1">
    <location>
        <begin position="11"/>
        <end position="53"/>
    </location>
</feature>
<organism evidence="2 3">
    <name type="scientific">Youxingia wuxianensis</name>
    <dbReference type="NCBI Taxonomy" id="2763678"/>
    <lineage>
        <taxon>Bacteria</taxon>
        <taxon>Bacillati</taxon>
        <taxon>Bacillota</taxon>
        <taxon>Clostridia</taxon>
        <taxon>Eubacteriales</taxon>
        <taxon>Oscillospiraceae</taxon>
        <taxon>Youxingia</taxon>
    </lineage>
</organism>
<dbReference type="InterPro" id="IPR011437">
    <property type="entry name" value="DUF1540"/>
</dbReference>
<protein>
    <submittedName>
        <fullName evidence="2">DUF1540 domain-containing protein</fullName>
    </submittedName>
</protein>
<sequence length="57" mass="6460">MNDNCNANHCIECTVQQCAFHCNNQNYCSLDCVKIGTHELNPTMDQCTDCKSFKLKS</sequence>
<proteinExistence type="predicted"/>
<evidence type="ECO:0000259" key="1">
    <source>
        <dbReference type="Pfam" id="PF07561"/>
    </source>
</evidence>
<name>A0A926ENV6_9FIRM</name>
<keyword evidence="3" id="KW-1185">Reference proteome</keyword>